<proteinExistence type="predicted"/>
<sequence>MDAFGDYEPTDEPTRNQTTNRYSVCVCGDCDQDQIPEENVTTELKMVHGVSTGDATNQPNRHMEMVDAGWMPLVTMNQLMNQPVTRQQTDTVCVCVGDCDQDQIPEENVIVCDVTFDSSGSTWMKSDIKLLFKQDSFQHTHFLLKWNFQLMIATNFSCNWIVGADLLQLIYDYI</sequence>
<gene>
    <name evidence="1" type="ORF">MEDL_60852</name>
</gene>
<name>A0A8S3USN4_MYTED</name>
<dbReference type="Proteomes" id="UP000683360">
    <property type="component" value="Unassembled WGS sequence"/>
</dbReference>
<keyword evidence="2" id="KW-1185">Reference proteome</keyword>
<comment type="caution">
    <text evidence="1">The sequence shown here is derived from an EMBL/GenBank/DDBJ whole genome shotgun (WGS) entry which is preliminary data.</text>
</comment>
<evidence type="ECO:0000313" key="1">
    <source>
        <dbReference type="EMBL" id="CAG2249052.1"/>
    </source>
</evidence>
<accession>A0A8S3USN4</accession>
<protein>
    <submittedName>
        <fullName evidence="1">Uncharacterized protein</fullName>
    </submittedName>
</protein>
<evidence type="ECO:0000313" key="2">
    <source>
        <dbReference type="Proteomes" id="UP000683360"/>
    </source>
</evidence>
<organism evidence="1 2">
    <name type="scientific">Mytilus edulis</name>
    <name type="common">Blue mussel</name>
    <dbReference type="NCBI Taxonomy" id="6550"/>
    <lineage>
        <taxon>Eukaryota</taxon>
        <taxon>Metazoa</taxon>
        <taxon>Spiralia</taxon>
        <taxon>Lophotrochozoa</taxon>
        <taxon>Mollusca</taxon>
        <taxon>Bivalvia</taxon>
        <taxon>Autobranchia</taxon>
        <taxon>Pteriomorphia</taxon>
        <taxon>Mytilida</taxon>
        <taxon>Mytiloidea</taxon>
        <taxon>Mytilidae</taxon>
        <taxon>Mytilinae</taxon>
        <taxon>Mytilus</taxon>
    </lineage>
</organism>
<dbReference type="OrthoDB" id="6210451at2759"/>
<dbReference type="EMBL" id="CAJPWZ010002959">
    <property type="protein sequence ID" value="CAG2249052.1"/>
    <property type="molecule type" value="Genomic_DNA"/>
</dbReference>
<dbReference type="AlphaFoldDB" id="A0A8S3USN4"/>
<reference evidence="1" key="1">
    <citation type="submission" date="2021-03" db="EMBL/GenBank/DDBJ databases">
        <authorList>
            <person name="Bekaert M."/>
        </authorList>
    </citation>
    <scope>NUCLEOTIDE SEQUENCE</scope>
</reference>